<evidence type="ECO:0000256" key="3">
    <source>
        <dbReference type="ARBA" id="ARBA00022833"/>
    </source>
</evidence>
<evidence type="ECO:0000259" key="6">
    <source>
        <dbReference type="PROSITE" id="PS50966"/>
    </source>
</evidence>
<dbReference type="PROSITE" id="PS50966">
    <property type="entry name" value="ZF_SWIM"/>
    <property type="match status" value="1"/>
</dbReference>
<evidence type="ECO:0000313" key="7">
    <source>
        <dbReference type="EMBL" id="BAH95601.1"/>
    </source>
</evidence>
<dbReference type="InterPro" id="IPR018289">
    <property type="entry name" value="MULE_transposase_dom"/>
</dbReference>
<dbReference type="InterPro" id="IPR006564">
    <property type="entry name" value="Znf_PMZ"/>
</dbReference>
<dbReference type="PANTHER" id="PTHR31973">
    <property type="entry name" value="POLYPROTEIN, PUTATIVE-RELATED"/>
    <property type="match status" value="1"/>
</dbReference>
<feature type="domain" description="SWIM-type" evidence="6">
    <location>
        <begin position="756"/>
        <end position="791"/>
    </location>
</feature>
<dbReference type="Proteomes" id="UP000000763">
    <property type="component" value="Chromosome 12"/>
</dbReference>
<evidence type="ECO:0000313" key="8">
    <source>
        <dbReference type="Proteomes" id="UP000000763"/>
    </source>
</evidence>
<dbReference type="PANTHER" id="PTHR31973:SF184">
    <property type="entry name" value="OS02G0685500 PROTEIN"/>
    <property type="match status" value="1"/>
</dbReference>
<keyword evidence="1" id="KW-0479">Metal-binding</keyword>
<dbReference type="InterPro" id="IPR007527">
    <property type="entry name" value="Znf_SWIM"/>
</dbReference>
<feature type="region of interest" description="Disordered" evidence="5">
    <location>
        <begin position="862"/>
        <end position="893"/>
    </location>
</feature>
<protein>
    <submittedName>
        <fullName evidence="7">Os12g0254450 protein</fullName>
    </submittedName>
</protein>
<dbReference type="AlphaFoldDB" id="C7J9W8"/>
<dbReference type="KEGG" id="dosa:Os12g0254450"/>
<name>C7J9W8_ORYSJ</name>
<dbReference type="Pfam" id="PF10551">
    <property type="entry name" value="MULE"/>
    <property type="match status" value="1"/>
</dbReference>
<feature type="region of interest" description="Disordered" evidence="5">
    <location>
        <begin position="193"/>
        <end position="223"/>
    </location>
</feature>
<evidence type="ECO:0000256" key="4">
    <source>
        <dbReference type="PROSITE-ProRule" id="PRU00325"/>
    </source>
</evidence>
<organism evidence="7 8">
    <name type="scientific">Oryza sativa subsp. japonica</name>
    <name type="common">Rice</name>
    <dbReference type="NCBI Taxonomy" id="39947"/>
    <lineage>
        <taxon>Eukaryota</taxon>
        <taxon>Viridiplantae</taxon>
        <taxon>Streptophyta</taxon>
        <taxon>Embryophyta</taxon>
        <taxon>Tracheophyta</taxon>
        <taxon>Spermatophyta</taxon>
        <taxon>Magnoliopsida</taxon>
        <taxon>Liliopsida</taxon>
        <taxon>Poales</taxon>
        <taxon>Poaceae</taxon>
        <taxon>BOP clade</taxon>
        <taxon>Oryzoideae</taxon>
        <taxon>Oryzeae</taxon>
        <taxon>Oryzinae</taxon>
        <taxon>Oryza</taxon>
        <taxon>Oryza sativa</taxon>
    </lineage>
</organism>
<dbReference type="GO" id="GO:0008270">
    <property type="term" value="F:zinc ion binding"/>
    <property type="evidence" value="ECO:0007669"/>
    <property type="project" value="UniProtKB-KW"/>
</dbReference>
<dbReference type="SMART" id="SM00575">
    <property type="entry name" value="ZnF_PMZ"/>
    <property type="match status" value="1"/>
</dbReference>
<proteinExistence type="predicted"/>
<reference evidence="8" key="2">
    <citation type="journal article" date="2008" name="Nucleic Acids Res.">
        <title>The rice annotation project database (RAP-DB): 2008 update.</title>
        <authorList>
            <consortium name="The rice annotation project (RAP)"/>
        </authorList>
    </citation>
    <scope>GENOME REANNOTATION</scope>
    <source>
        <strain evidence="8">cv. Nipponbare</strain>
    </source>
</reference>
<reference evidence="7 8" key="1">
    <citation type="journal article" date="2005" name="Nature">
        <title>The map-based sequence of the rice genome.</title>
        <authorList>
            <consortium name="International rice genome sequencing project (IRGSP)"/>
            <person name="Matsumoto T."/>
            <person name="Wu J."/>
            <person name="Kanamori H."/>
            <person name="Katayose Y."/>
            <person name="Fujisawa M."/>
            <person name="Namiki N."/>
            <person name="Mizuno H."/>
            <person name="Yamamoto K."/>
            <person name="Antonio B.A."/>
            <person name="Baba T."/>
            <person name="Sakata K."/>
            <person name="Nagamura Y."/>
            <person name="Aoki H."/>
            <person name="Arikawa K."/>
            <person name="Arita K."/>
            <person name="Bito T."/>
            <person name="Chiden Y."/>
            <person name="Fujitsuka N."/>
            <person name="Fukunaka R."/>
            <person name="Hamada M."/>
            <person name="Harada C."/>
            <person name="Hayashi A."/>
            <person name="Hijishita S."/>
            <person name="Honda M."/>
            <person name="Hosokawa S."/>
            <person name="Ichikawa Y."/>
            <person name="Idonuma A."/>
            <person name="Iijima M."/>
            <person name="Ikeda M."/>
            <person name="Ikeno M."/>
            <person name="Ito K."/>
            <person name="Ito S."/>
            <person name="Ito T."/>
            <person name="Ito Y."/>
            <person name="Ito Y."/>
            <person name="Iwabuchi A."/>
            <person name="Kamiya K."/>
            <person name="Karasawa W."/>
            <person name="Kurita K."/>
            <person name="Katagiri S."/>
            <person name="Kikuta A."/>
            <person name="Kobayashi H."/>
            <person name="Kobayashi N."/>
            <person name="Machita K."/>
            <person name="Maehara T."/>
            <person name="Masukawa M."/>
            <person name="Mizubayashi T."/>
            <person name="Mukai Y."/>
            <person name="Nagasaki H."/>
            <person name="Nagata Y."/>
            <person name="Naito S."/>
            <person name="Nakashima M."/>
            <person name="Nakama Y."/>
            <person name="Nakamichi Y."/>
            <person name="Nakamura M."/>
            <person name="Meguro A."/>
            <person name="Negishi M."/>
            <person name="Ohta I."/>
            <person name="Ohta T."/>
            <person name="Okamoto M."/>
            <person name="Ono N."/>
            <person name="Saji S."/>
            <person name="Sakaguchi M."/>
            <person name="Sakai K."/>
            <person name="Shibata M."/>
            <person name="Shimokawa T."/>
            <person name="Song J."/>
            <person name="Takazaki Y."/>
            <person name="Terasawa K."/>
            <person name="Tsugane M."/>
            <person name="Tsuji K."/>
            <person name="Ueda S."/>
            <person name="Waki K."/>
            <person name="Yamagata H."/>
            <person name="Yamamoto M."/>
            <person name="Yamamoto S."/>
            <person name="Yamane H."/>
            <person name="Yoshiki S."/>
            <person name="Yoshihara R."/>
            <person name="Yukawa K."/>
            <person name="Zhong H."/>
            <person name="Yano M."/>
            <person name="Yuan Q."/>
            <person name="Ouyang S."/>
            <person name="Liu J."/>
            <person name="Jones K.M."/>
            <person name="Gansberger K."/>
            <person name="Moffat K."/>
            <person name="Hill J."/>
            <person name="Bera J."/>
            <person name="Fadrosh D."/>
            <person name="Jin S."/>
            <person name="Johri S."/>
            <person name="Kim M."/>
            <person name="Overton L."/>
            <person name="Reardon M."/>
            <person name="Tsitrin T."/>
            <person name="Vuong H."/>
            <person name="Weaver B."/>
            <person name="Ciecko A."/>
            <person name="Tallon L."/>
            <person name="Jackson J."/>
            <person name="Pai G."/>
            <person name="Aken S.V."/>
            <person name="Utterback T."/>
            <person name="Reidmuller S."/>
            <person name="Feldblyum T."/>
            <person name="Hsiao J."/>
            <person name="Zismann V."/>
            <person name="Iobst S."/>
            <person name="de Vazeille A.R."/>
            <person name="Buell C.R."/>
            <person name="Ying K."/>
            <person name="Li Y."/>
            <person name="Lu T."/>
            <person name="Huang Y."/>
            <person name="Zhao Q."/>
            <person name="Feng Q."/>
            <person name="Zhang L."/>
            <person name="Zhu J."/>
            <person name="Weng Q."/>
            <person name="Mu J."/>
            <person name="Lu Y."/>
            <person name="Fan D."/>
            <person name="Liu Y."/>
            <person name="Guan J."/>
            <person name="Zhang Y."/>
            <person name="Yu S."/>
            <person name="Liu X."/>
            <person name="Zhang Y."/>
            <person name="Hong G."/>
            <person name="Han B."/>
            <person name="Choisne N."/>
            <person name="Demange N."/>
            <person name="Orjeda G."/>
            <person name="Samain S."/>
            <person name="Cattolico L."/>
            <person name="Pelletier E."/>
            <person name="Couloux A."/>
            <person name="Segurens B."/>
            <person name="Wincker P."/>
            <person name="D'Hont A."/>
            <person name="Scarpelli C."/>
            <person name="Weissenbach J."/>
            <person name="Salanoubat M."/>
            <person name="Quetier F."/>
            <person name="Yu Y."/>
            <person name="Kim H.R."/>
            <person name="Rambo T."/>
            <person name="Currie J."/>
            <person name="Collura K."/>
            <person name="Luo M."/>
            <person name="Yang T."/>
            <person name="Ammiraju J.S.S."/>
            <person name="Engler F."/>
            <person name="Soderlund C."/>
            <person name="Wing R.A."/>
            <person name="Palmer L.E."/>
            <person name="de la Bastide M."/>
            <person name="Spiegel L."/>
            <person name="Nascimento L."/>
            <person name="Zutavern T."/>
            <person name="O'Shaughnessy A."/>
            <person name="Dike S."/>
            <person name="Dedhia N."/>
            <person name="Preston R."/>
            <person name="Balija V."/>
            <person name="McCombie W.R."/>
            <person name="Chow T."/>
            <person name="Chen H."/>
            <person name="Chung M."/>
            <person name="Chen C."/>
            <person name="Shaw J."/>
            <person name="Wu H."/>
            <person name="Hsiao K."/>
            <person name="Chao Y."/>
            <person name="Chu M."/>
            <person name="Cheng C."/>
            <person name="Hour A."/>
            <person name="Lee P."/>
            <person name="Lin S."/>
            <person name="Lin Y."/>
            <person name="Liou J."/>
            <person name="Liu S."/>
            <person name="Hsing Y."/>
            <person name="Raghuvanshi S."/>
            <person name="Mohanty A."/>
            <person name="Bharti A.K."/>
            <person name="Gaur A."/>
            <person name="Gupta V."/>
            <person name="Kumar D."/>
            <person name="Ravi V."/>
            <person name="Vij S."/>
            <person name="Kapur A."/>
            <person name="Khurana P."/>
            <person name="Khurana P."/>
            <person name="Khurana J.P."/>
            <person name="Tyagi A.K."/>
            <person name="Gaikwad K."/>
            <person name="Singh A."/>
            <person name="Dalal V."/>
            <person name="Srivastava S."/>
            <person name="Dixit A."/>
            <person name="Pal A.K."/>
            <person name="Ghazi I.A."/>
            <person name="Yadav M."/>
            <person name="Pandit A."/>
            <person name="Bhargava A."/>
            <person name="Sureshbabu K."/>
            <person name="Batra K."/>
            <person name="Sharma T.R."/>
            <person name="Mohapatra T."/>
            <person name="Singh N.K."/>
            <person name="Messing J."/>
            <person name="Nelson A.B."/>
            <person name="Fuks G."/>
            <person name="Kavchok S."/>
            <person name="Keizer G."/>
            <person name="Linton E."/>
            <person name="Llaca V."/>
            <person name="Song R."/>
            <person name="Tanyolac B."/>
            <person name="Young S."/>
            <person name="Ho-Il K."/>
            <person name="Hahn J.H."/>
            <person name="Sangsakoo G."/>
            <person name="Vanavichit A."/>
            <person name="de Mattos Luiz.A.T."/>
            <person name="Zimmer P.D."/>
            <person name="Malone G."/>
            <person name="Dellagostin O."/>
            <person name="de Oliveira A.C."/>
            <person name="Bevan M."/>
            <person name="Bancroft I."/>
            <person name="Minx P."/>
            <person name="Cordum H."/>
            <person name="Wilson R."/>
            <person name="Cheng Z."/>
            <person name="Jin W."/>
            <person name="Jiang J."/>
            <person name="Leong S.A."/>
            <person name="Iwama H."/>
            <person name="Gojobori T."/>
            <person name="Itoh T."/>
            <person name="Niimura Y."/>
            <person name="Fujii Y."/>
            <person name="Habara T."/>
            <person name="Sakai H."/>
            <person name="Sato Y."/>
            <person name="Wilson G."/>
            <person name="Kumar K."/>
            <person name="McCouch S."/>
            <person name="Juretic N."/>
            <person name="Hoen D."/>
            <person name="Wright S."/>
            <person name="Bruskiewich R."/>
            <person name="Bureau T."/>
            <person name="Miyao A."/>
            <person name="Hirochika H."/>
            <person name="Nishikawa T."/>
            <person name="Kadowaki K."/>
            <person name="Sugiura M."/>
            <person name="Burr B."/>
            <person name="Sasaki T."/>
        </authorList>
    </citation>
    <scope>NUCLEOTIDE SEQUENCE [LARGE SCALE GENOMIC DNA]</scope>
    <source>
        <strain evidence="8">cv. Nipponbare</strain>
    </source>
</reference>
<dbReference type="Pfam" id="PF04434">
    <property type="entry name" value="SWIM"/>
    <property type="match status" value="1"/>
</dbReference>
<evidence type="ECO:0000256" key="5">
    <source>
        <dbReference type="SAM" id="MobiDB-lite"/>
    </source>
</evidence>
<sequence length="893" mass="100852">MDALTNSVQIWKLFQTASIFLVQPDPQDATDTLREVSKQKLFDLARVRDRRHRRMRLFAFDPYASPCKPRRTVVVDAGALDLFITQRHQSSHGVFSGKFVGCSPAGNRHSVRDGSGVSLEPGHSERDGSGVSLEPDTIHSAGHVVSTLTHDLHSTALPLSPQTNQGNMEYETTTTIGDANIAEDTYVGEETDLAENGQDSGNEHDSDDALNNSSDDDISEPRVTHSVNAFPLMRASGQDAIKAFSDISVLRKTTADENFFGCKNQFDNPLAEAKTFDSKEHLQIAIGEFHINKNSEIKYSTSSQSKLIAQCTDTSCMWRLYATPIGIGSCWMIRKCPYAHTCRAPADRFDHAQLSSAMIANVIRDALRDDLELSIKNVRSLVQQRYRNVKPSYSKLWCGREKAIAQLFGSWEGSYGLLIPFLEAIKSKNPGTKYVLLSNPTTQEGQRSFKSVAWAFGPCINAIPYLRPVISVDACFLSGRYKGRLLIACGYDANNQLLPLAFAIVEKEDSTNWGWFMRWLRKEVIGYGKFMCVISDRHKAIKWLFKQPHIGWNEGAGECVHRLCSQHVAENLWKACRNDMVLKTFKWAVKKKKPRKFEEGMSSIANICPEAITYLEKVGKYLQEDKDEQEKPEKVFQCKDGGYRWGIMTSNGSESLNNVFKFSRRLPVAAIVEETFSKCLEWFVERRRIALNLVHSGKLWSQRVEKLLVKRGDKARRMSVISYGEEVGIYEVKVDNELVPMQQGNHVFYTRRDFKYKVVLQPNIPPSCDCLKPNLTGVPCAHVLAVCKHRNLSENELIVPFYSSQSLANTWVGQFHPYGNQTEWPPFTGPIIVPDRRLINLGRRQHNRIPMYMDEMQGRRLRHQARRSTRDSDHSELGAMSSGTQGNGTIGSL</sequence>
<accession>C7J9W8</accession>
<gene>
    <name evidence="7" type="ordered locus">Os12g0254450</name>
</gene>
<keyword evidence="3" id="KW-0862">Zinc</keyword>
<keyword evidence="2 4" id="KW-0863">Zinc-finger</keyword>
<evidence type="ECO:0000256" key="1">
    <source>
        <dbReference type="ARBA" id="ARBA00022723"/>
    </source>
</evidence>
<dbReference type="EMBL" id="AP008218">
    <property type="protein sequence ID" value="BAH95601.1"/>
    <property type="molecule type" value="Genomic_DNA"/>
</dbReference>
<evidence type="ECO:0000256" key="2">
    <source>
        <dbReference type="ARBA" id="ARBA00022771"/>
    </source>
</evidence>
<feature type="region of interest" description="Disordered" evidence="5">
    <location>
        <begin position="106"/>
        <end position="136"/>
    </location>
</feature>